<organism evidence="3 4">
    <name type="scientific">Lepraria neglecta</name>
    <dbReference type="NCBI Taxonomy" id="209136"/>
    <lineage>
        <taxon>Eukaryota</taxon>
        <taxon>Fungi</taxon>
        <taxon>Dikarya</taxon>
        <taxon>Ascomycota</taxon>
        <taxon>Pezizomycotina</taxon>
        <taxon>Lecanoromycetes</taxon>
        <taxon>OSLEUM clade</taxon>
        <taxon>Lecanoromycetidae</taxon>
        <taxon>Lecanorales</taxon>
        <taxon>Lecanorineae</taxon>
        <taxon>Stereocaulaceae</taxon>
        <taxon>Lepraria</taxon>
    </lineage>
</organism>
<keyword evidence="1" id="KW-0812">Transmembrane</keyword>
<keyword evidence="1" id="KW-1133">Transmembrane helix</keyword>
<protein>
    <submittedName>
        <fullName evidence="3">Uncharacterized protein</fullName>
    </submittedName>
</protein>
<evidence type="ECO:0000313" key="3">
    <source>
        <dbReference type="EMBL" id="KAK3171890.1"/>
    </source>
</evidence>
<feature type="signal peptide" evidence="2">
    <location>
        <begin position="1"/>
        <end position="20"/>
    </location>
</feature>
<evidence type="ECO:0000256" key="2">
    <source>
        <dbReference type="SAM" id="SignalP"/>
    </source>
</evidence>
<evidence type="ECO:0000256" key="1">
    <source>
        <dbReference type="SAM" id="Phobius"/>
    </source>
</evidence>
<dbReference type="EMBL" id="JASNWA010000008">
    <property type="protein sequence ID" value="KAK3171890.1"/>
    <property type="molecule type" value="Genomic_DNA"/>
</dbReference>
<keyword evidence="4" id="KW-1185">Reference proteome</keyword>
<keyword evidence="1" id="KW-0472">Membrane</keyword>
<proteinExistence type="predicted"/>
<name>A0AAD9Z5A5_9LECA</name>
<feature type="chain" id="PRO_5042243633" evidence="2">
    <location>
        <begin position="21"/>
        <end position="479"/>
    </location>
</feature>
<gene>
    <name evidence="3" type="ORF">OEA41_003974</name>
</gene>
<dbReference type="Proteomes" id="UP001276659">
    <property type="component" value="Unassembled WGS sequence"/>
</dbReference>
<accession>A0AAD9Z5A5</accession>
<sequence length="479" mass="51214">MGLSFFPAALWAGALTPVLSTKASTEQLALPDFSNITFVEVDIGSTSHSINTEKGIFTYLPELDLQGLILNAAQGASSRNSSTISHAKLDKTGFVYLNRSYGVGASVGLVDNLGSAVSSYKYNETGFHALPSCIYNDTSEWQLDEFPPQEGWSLQVFNAAGPLPNGFSPIYAAAALDADHVVAMGSGTNADDPSPSHYIAFATGNGTEGKYGPLCNIQCEVIFTPMSFSVSVNVTNRTIAVLPLQETNQPLNAPNITNRVTHTFNNLGSVFATTLWISVLGETFLNNVINVQDAHGVSNSSTLQGVTDSLSSILDSTLGAYSSAQLMIINETIFTNVEVQSVAVVFGSSSYIYSILIITLVIAMIYLFEALRTRGWRHLAKFNFMDVKSVVVGASSGGSAIANRAQSMHREHGSAWYAAESDSIVGQLRIRLSRSSEEGIAIIIAEDGNEVSLQAPSTQRLQVDDTAPLVGRLDRSILT</sequence>
<dbReference type="AlphaFoldDB" id="A0AAD9Z5A5"/>
<reference evidence="3" key="1">
    <citation type="submission" date="2022-11" db="EMBL/GenBank/DDBJ databases">
        <title>Chromosomal genome sequence assembly and mating type (MAT) locus characterization of the leprose asexual lichenized fungus Lepraria neglecta (Nyl.) Erichsen.</title>
        <authorList>
            <person name="Allen J.L."/>
            <person name="Pfeffer B."/>
        </authorList>
    </citation>
    <scope>NUCLEOTIDE SEQUENCE</scope>
    <source>
        <strain evidence="3">Allen 5258</strain>
    </source>
</reference>
<keyword evidence="2" id="KW-0732">Signal</keyword>
<feature type="transmembrane region" description="Helical" evidence="1">
    <location>
        <begin position="351"/>
        <end position="371"/>
    </location>
</feature>
<comment type="caution">
    <text evidence="3">The sequence shown here is derived from an EMBL/GenBank/DDBJ whole genome shotgun (WGS) entry which is preliminary data.</text>
</comment>
<evidence type="ECO:0000313" key="4">
    <source>
        <dbReference type="Proteomes" id="UP001276659"/>
    </source>
</evidence>